<dbReference type="InterPro" id="IPR026082">
    <property type="entry name" value="ABCA"/>
</dbReference>
<keyword evidence="3" id="KW-1185">Reference proteome</keyword>
<sequence length="578" mass="65391">MQLNDEEIKKVVRSKFQRHAVSLTWKCYLQRQRRWRLLLAETLFAAVLLVIAVLIAKPVFLTPLQTELEPPLASVDLFASLHSRNVLGYAPNEEQYVTVMSRAAQLLQTDMMAAASEDDLINRLYEISGGTPLSNPVIFVIWKPKEGNVWKFSIRSTERARHAILDETDRPNPHLRAGFLAVQAAVSQAVIELASPVVPKFEVSLVSMPVSPLMQEHQVRRATSGILLCLTLALLPPVLEAQSLVVHETISKLKRGFRIRHVDLSTQYIAWIVFAYLTALPICLLVSFALILIFRWIHLLSALIITLAYVSVMIMIALIMAMFNSTAWIACLWTILFTFLNTFLAEMLVHHEYDQKHIALTFILHLVLPPLGLVHALNEFAMLQTGRGSSLDSKPSLFYTILSWSAMNLLYFAILMIMQKTVRDRALGGAVSLKSIIFKKMEDTNKLRPIKTPNGHERAMLQEVDELVAKAICFRNCSKKILNVPILSNITMDIYRGEFTILFAERIQDRMIHTIEDLLTGLTSPDEGTITVLGHAVTSDRSFMSMPYMMGYCHDLKILIDDLTVEEHLTLFTEVGIR</sequence>
<dbReference type="Proteomes" id="UP001153292">
    <property type="component" value="Chromosome 4"/>
</dbReference>
<dbReference type="EMBL" id="OU963897">
    <property type="protein sequence ID" value="CAH2989647.1"/>
    <property type="molecule type" value="Genomic_DNA"/>
</dbReference>
<feature type="transmembrane region" description="Helical" evidence="1">
    <location>
        <begin position="35"/>
        <end position="56"/>
    </location>
</feature>
<feature type="transmembrane region" description="Helical" evidence="1">
    <location>
        <begin position="357"/>
        <end position="377"/>
    </location>
</feature>
<feature type="transmembrane region" description="Helical" evidence="1">
    <location>
        <begin position="299"/>
        <end position="321"/>
    </location>
</feature>
<feature type="transmembrane region" description="Helical" evidence="1">
    <location>
        <begin position="327"/>
        <end position="345"/>
    </location>
</feature>
<keyword evidence="1" id="KW-1133">Transmembrane helix</keyword>
<organism evidence="2 3">
    <name type="scientific">Chilo suppressalis</name>
    <name type="common">Asiatic rice borer moth</name>
    <dbReference type="NCBI Taxonomy" id="168631"/>
    <lineage>
        <taxon>Eukaryota</taxon>
        <taxon>Metazoa</taxon>
        <taxon>Ecdysozoa</taxon>
        <taxon>Arthropoda</taxon>
        <taxon>Hexapoda</taxon>
        <taxon>Insecta</taxon>
        <taxon>Pterygota</taxon>
        <taxon>Neoptera</taxon>
        <taxon>Endopterygota</taxon>
        <taxon>Lepidoptera</taxon>
        <taxon>Glossata</taxon>
        <taxon>Ditrysia</taxon>
        <taxon>Pyraloidea</taxon>
        <taxon>Crambidae</taxon>
        <taxon>Crambinae</taxon>
        <taxon>Chilo</taxon>
    </lineage>
</organism>
<evidence type="ECO:0000313" key="2">
    <source>
        <dbReference type="EMBL" id="CAH2989647.1"/>
    </source>
</evidence>
<feature type="transmembrane region" description="Helical" evidence="1">
    <location>
        <begin position="397"/>
        <end position="417"/>
    </location>
</feature>
<keyword evidence="1" id="KW-0472">Membrane</keyword>
<dbReference type="PANTHER" id="PTHR19229">
    <property type="entry name" value="ATP-BINDING CASSETTE TRANSPORTER SUBFAMILY A ABCA"/>
    <property type="match status" value="1"/>
</dbReference>
<dbReference type="Gene3D" id="3.40.50.300">
    <property type="entry name" value="P-loop containing nucleotide triphosphate hydrolases"/>
    <property type="match status" value="1"/>
</dbReference>
<dbReference type="InterPro" id="IPR027417">
    <property type="entry name" value="P-loop_NTPase"/>
</dbReference>
<feature type="transmembrane region" description="Helical" evidence="1">
    <location>
        <begin position="268"/>
        <end position="292"/>
    </location>
</feature>
<gene>
    <name evidence="2" type="ORF">CHILSU_LOCUS8976</name>
</gene>
<proteinExistence type="predicted"/>
<dbReference type="PANTHER" id="PTHR19229:SF265">
    <property type="match status" value="1"/>
</dbReference>
<evidence type="ECO:0000313" key="3">
    <source>
        <dbReference type="Proteomes" id="UP001153292"/>
    </source>
</evidence>
<keyword evidence="1" id="KW-0812">Transmembrane</keyword>
<name>A0ABN8LBG7_CHISP</name>
<protein>
    <submittedName>
        <fullName evidence="2">Uncharacterized protein</fullName>
    </submittedName>
</protein>
<evidence type="ECO:0000256" key="1">
    <source>
        <dbReference type="SAM" id="Phobius"/>
    </source>
</evidence>
<reference evidence="2" key="1">
    <citation type="submission" date="2021-12" db="EMBL/GenBank/DDBJ databases">
        <authorList>
            <person name="King R."/>
        </authorList>
    </citation>
    <scope>NUCLEOTIDE SEQUENCE</scope>
</reference>
<accession>A0ABN8LBG7</accession>